<evidence type="ECO:0000313" key="2">
    <source>
        <dbReference type="Proteomes" id="UP001634393"/>
    </source>
</evidence>
<dbReference type="Proteomes" id="UP001634393">
    <property type="component" value="Unassembled WGS sequence"/>
</dbReference>
<dbReference type="EMBL" id="JBJXBP010000160">
    <property type="protein sequence ID" value="KAL3809566.1"/>
    <property type="molecule type" value="Genomic_DNA"/>
</dbReference>
<accession>A0ABD3RCQ8</accession>
<gene>
    <name evidence="1" type="ORF">ACJIZ3_000116</name>
</gene>
<dbReference type="AlphaFoldDB" id="A0ABD3RCQ8"/>
<evidence type="ECO:0000313" key="1">
    <source>
        <dbReference type="EMBL" id="KAL3809566.1"/>
    </source>
</evidence>
<keyword evidence="2" id="KW-1185">Reference proteome</keyword>
<comment type="caution">
    <text evidence="1">The sequence shown here is derived from an EMBL/GenBank/DDBJ whole genome shotgun (WGS) entry which is preliminary data.</text>
</comment>
<reference evidence="1 2" key="1">
    <citation type="submission" date="2024-12" db="EMBL/GenBank/DDBJ databases">
        <title>The unique morphological basis and parallel evolutionary history of personate flowers in Penstemon.</title>
        <authorList>
            <person name="Depatie T.H."/>
            <person name="Wessinger C.A."/>
        </authorList>
    </citation>
    <scope>NUCLEOTIDE SEQUENCE [LARGE SCALE GENOMIC DNA]</scope>
    <source>
        <strain evidence="1">WTNN_2</strain>
        <tissue evidence="1">Leaf</tissue>
    </source>
</reference>
<sequence length="71" mass="7687">MGFYLSPFHLNQRTPKISDELISSESGGCCSTGDYLFAAAGENLRGTSSASFASISWGNLFCYLLLQKVIN</sequence>
<name>A0ABD3RCQ8_9LAMI</name>
<organism evidence="1 2">
    <name type="scientific">Penstemon smallii</name>
    <dbReference type="NCBI Taxonomy" id="265156"/>
    <lineage>
        <taxon>Eukaryota</taxon>
        <taxon>Viridiplantae</taxon>
        <taxon>Streptophyta</taxon>
        <taxon>Embryophyta</taxon>
        <taxon>Tracheophyta</taxon>
        <taxon>Spermatophyta</taxon>
        <taxon>Magnoliopsida</taxon>
        <taxon>eudicotyledons</taxon>
        <taxon>Gunneridae</taxon>
        <taxon>Pentapetalae</taxon>
        <taxon>asterids</taxon>
        <taxon>lamiids</taxon>
        <taxon>Lamiales</taxon>
        <taxon>Plantaginaceae</taxon>
        <taxon>Cheloneae</taxon>
        <taxon>Penstemon</taxon>
    </lineage>
</organism>
<protein>
    <submittedName>
        <fullName evidence="1">Uncharacterized protein</fullName>
    </submittedName>
</protein>
<proteinExistence type="predicted"/>